<name>A0A4R7W1E4_9PSEU</name>
<comment type="caution">
    <text evidence="6">The sequence shown here is derived from an EMBL/GenBank/DDBJ whole genome shotgun (WGS) entry which is preliminary data.</text>
</comment>
<dbReference type="Pfam" id="PF07729">
    <property type="entry name" value="FCD"/>
    <property type="match status" value="1"/>
</dbReference>
<dbReference type="CDD" id="cd07377">
    <property type="entry name" value="WHTH_GntR"/>
    <property type="match status" value="1"/>
</dbReference>
<protein>
    <submittedName>
        <fullName evidence="6">GntR family transcriptional regulator</fullName>
    </submittedName>
</protein>
<dbReference type="SUPFAM" id="SSF48008">
    <property type="entry name" value="GntR ligand-binding domain-like"/>
    <property type="match status" value="1"/>
</dbReference>
<keyword evidence="2" id="KW-0238">DNA-binding</keyword>
<proteinExistence type="predicted"/>
<dbReference type="InterPro" id="IPR036390">
    <property type="entry name" value="WH_DNA-bd_sf"/>
</dbReference>
<dbReference type="InterPro" id="IPR000524">
    <property type="entry name" value="Tscrpt_reg_HTH_GntR"/>
</dbReference>
<dbReference type="SMART" id="SM00895">
    <property type="entry name" value="FCD"/>
    <property type="match status" value="1"/>
</dbReference>
<sequence>MAGISIMSSEGRPDGLQDFVARQLAKAIASGELPPGTRLSPAKLAEELGVSHIPVREALAALEAVGQVRRIPRVGFFVAELSTDDIEDIYHWRQVLEDEAHRLGVPKLEEADLVRMRQLNADMLTSIHNRNTPSFVELNRTFHFVPFQRAGSDHLIRFITHLWDAAARYQNTMAYVRVPKDLLQEHHDALMTAFENRDVGAVNGWMAKHRGVTLGAIRKIHAAAAEAEKAEKAEVDGVDGQTPARARAKAPAKASGGKGA</sequence>
<keyword evidence="1" id="KW-0805">Transcription regulation</keyword>
<evidence type="ECO:0000256" key="4">
    <source>
        <dbReference type="SAM" id="MobiDB-lite"/>
    </source>
</evidence>
<evidence type="ECO:0000256" key="2">
    <source>
        <dbReference type="ARBA" id="ARBA00023125"/>
    </source>
</evidence>
<keyword evidence="3" id="KW-0804">Transcription</keyword>
<evidence type="ECO:0000256" key="3">
    <source>
        <dbReference type="ARBA" id="ARBA00023163"/>
    </source>
</evidence>
<dbReference type="InterPro" id="IPR011711">
    <property type="entry name" value="GntR_C"/>
</dbReference>
<dbReference type="EMBL" id="SOCP01000002">
    <property type="protein sequence ID" value="TDV56366.1"/>
    <property type="molecule type" value="Genomic_DNA"/>
</dbReference>
<dbReference type="Pfam" id="PF00392">
    <property type="entry name" value="GntR"/>
    <property type="match status" value="1"/>
</dbReference>
<evidence type="ECO:0000313" key="7">
    <source>
        <dbReference type="Proteomes" id="UP000294927"/>
    </source>
</evidence>
<dbReference type="SUPFAM" id="SSF46785">
    <property type="entry name" value="Winged helix' DNA-binding domain"/>
    <property type="match status" value="1"/>
</dbReference>
<evidence type="ECO:0000259" key="5">
    <source>
        <dbReference type="PROSITE" id="PS50949"/>
    </source>
</evidence>
<dbReference type="OrthoDB" id="3367236at2"/>
<dbReference type="GO" id="GO:0003677">
    <property type="term" value="F:DNA binding"/>
    <property type="evidence" value="ECO:0007669"/>
    <property type="project" value="UniProtKB-KW"/>
</dbReference>
<dbReference type="Gene3D" id="1.20.120.530">
    <property type="entry name" value="GntR ligand-binding domain-like"/>
    <property type="match status" value="1"/>
</dbReference>
<organism evidence="6 7">
    <name type="scientific">Actinophytocola oryzae</name>
    <dbReference type="NCBI Taxonomy" id="502181"/>
    <lineage>
        <taxon>Bacteria</taxon>
        <taxon>Bacillati</taxon>
        <taxon>Actinomycetota</taxon>
        <taxon>Actinomycetes</taxon>
        <taxon>Pseudonocardiales</taxon>
        <taxon>Pseudonocardiaceae</taxon>
    </lineage>
</organism>
<dbReference type="PANTHER" id="PTHR43537">
    <property type="entry name" value="TRANSCRIPTIONAL REGULATOR, GNTR FAMILY"/>
    <property type="match status" value="1"/>
</dbReference>
<keyword evidence="7" id="KW-1185">Reference proteome</keyword>
<feature type="domain" description="HTH gntR-type" evidence="5">
    <location>
        <begin position="14"/>
        <end position="81"/>
    </location>
</feature>
<gene>
    <name evidence="6" type="ORF">CLV71_102433</name>
</gene>
<dbReference type="InterPro" id="IPR036388">
    <property type="entry name" value="WH-like_DNA-bd_sf"/>
</dbReference>
<dbReference type="Proteomes" id="UP000294927">
    <property type="component" value="Unassembled WGS sequence"/>
</dbReference>
<dbReference type="SMART" id="SM00345">
    <property type="entry name" value="HTH_GNTR"/>
    <property type="match status" value="1"/>
</dbReference>
<accession>A0A4R7W1E4</accession>
<dbReference type="PANTHER" id="PTHR43537:SF41">
    <property type="entry name" value="TRANSCRIPTIONAL REGULATORY PROTEIN"/>
    <property type="match status" value="1"/>
</dbReference>
<dbReference type="PROSITE" id="PS50949">
    <property type="entry name" value="HTH_GNTR"/>
    <property type="match status" value="1"/>
</dbReference>
<reference evidence="6 7" key="1">
    <citation type="submission" date="2019-03" db="EMBL/GenBank/DDBJ databases">
        <title>Genomic Encyclopedia of Archaeal and Bacterial Type Strains, Phase II (KMG-II): from individual species to whole genera.</title>
        <authorList>
            <person name="Goeker M."/>
        </authorList>
    </citation>
    <scope>NUCLEOTIDE SEQUENCE [LARGE SCALE GENOMIC DNA]</scope>
    <source>
        <strain evidence="6 7">DSM 45499</strain>
    </source>
</reference>
<dbReference type="InterPro" id="IPR008920">
    <property type="entry name" value="TF_FadR/GntR_C"/>
</dbReference>
<feature type="compositionally biased region" description="Low complexity" evidence="4">
    <location>
        <begin position="243"/>
        <end position="260"/>
    </location>
</feature>
<dbReference type="AlphaFoldDB" id="A0A4R7W1E4"/>
<dbReference type="GO" id="GO:0003700">
    <property type="term" value="F:DNA-binding transcription factor activity"/>
    <property type="evidence" value="ECO:0007669"/>
    <property type="project" value="InterPro"/>
</dbReference>
<dbReference type="Gene3D" id="1.10.10.10">
    <property type="entry name" value="Winged helix-like DNA-binding domain superfamily/Winged helix DNA-binding domain"/>
    <property type="match status" value="1"/>
</dbReference>
<evidence type="ECO:0000313" key="6">
    <source>
        <dbReference type="EMBL" id="TDV56366.1"/>
    </source>
</evidence>
<dbReference type="RefSeq" id="WP_133901615.1">
    <property type="nucleotide sequence ID" value="NZ_SOCP01000002.1"/>
</dbReference>
<feature type="region of interest" description="Disordered" evidence="4">
    <location>
        <begin position="228"/>
        <end position="260"/>
    </location>
</feature>
<evidence type="ECO:0000256" key="1">
    <source>
        <dbReference type="ARBA" id="ARBA00023015"/>
    </source>
</evidence>